<keyword evidence="2" id="KW-1133">Transmembrane helix</keyword>
<evidence type="ECO:0000256" key="1">
    <source>
        <dbReference type="SAM" id="MobiDB-lite"/>
    </source>
</evidence>
<dbReference type="Pfam" id="PF19139">
    <property type="entry name" value="DUF5822"/>
    <property type="match status" value="1"/>
</dbReference>
<feature type="transmembrane region" description="Helical" evidence="2">
    <location>
        <begin position="51"/>
        <end position="73"/>
    </location>
</feature>
<proteinExistence type="predicted"/>
<dbReference type="InterPro" id="IPR043860">
    <property type="entry name" value="DUF5822"/>
</dbReference>
<evidence type="ECO:0000313" key="4">
    <source>
        <dbReference type="Proteomes" id="UP000030649"/>
    </source>
</evidence>
<evidence type="ECO:0008006" key="5">
    <source>
        <dbReference type="Google" id="ProtNLM"/>
    </source>
</evidence>
<feature type="transmembrane region" description="Helical" evidence="2">
    <location>
        <begin position="16"/>
        <end position="39"/>
    </location>
</feature>
<dbReference type="HOGENOM" id="CLU_132453_0_0_2"/>
<keyword evidence="2" id="KW-0472">Membrane</keyword>
<name>U1N7E9_9EURY</name>
<reference evidence="3 4" key="1">
    <citation type="journal article" date="2013" name="PLoS ONE">
        <title>Assembly-driven community genomics of a hypersaline microbial ecosystem.</title>
        <authorList>
            <person name="Podell S."/>
            <person name="Ugalde J.A."/>
            <person name="Narasingarao P."/>
            <person name="Banfield J.F."/>
            <person name="Heidelberg K.B."/>
            <person name="Allen E.E."/>
        </authorList>
    </citation>
    <scope>NUCLEOTIDE SEQUENCE [LARGE SCALE GENOMIC DNA]</scope>
    <source>
        <strain evidence="4">J07HQW1</strain>
    </source>
</reference>
<dbReference type="EMBL" id="KE356560">
    <property type="protein sequence ID" value="ERG92625.1"/>
    <property type="molecule type" value="Genomic_DNA"/>
</dbReference>
<dbReference type="AlphaFoldDB" id="U1N7E9"/>
<feature type="compositionally biased region" description="Polar residues" evidence="1">
    <location>
        <begin position="116"/>
        <end position="132"/>
    </location>
</feature>
<feature type="region of interest" description="Disordered" evidence="1">
    <location>
        <begin position="76"/>
        <end position="141"/>
    </location>
</feature>
<organism evidence="3 4">
    <name type="scientific">Haloquadratum walsbyi J07HQW1</name>
    <dbReference type="NCBI Taxonomy" id="1238424"/>
    <lineage>
        <taxon>Archaea</taxon>
        <taxon>Methanobacteriati</taxon>
        <taxon>Methanobacteriota</taxon>
        <taxon>Stenosarchaea group</taxon>
        <taxon>Halobacteria</taxon>
        <taxon>Halobacteriales</taxon>
        <taxon>Haloferacaceae</taxon>
        <taxon>Haloquadratum</taxon>
    </lineage>
</organism>
<sequence length="141" mass="15073">MEPVETTDPDGVDYGWVMQTTFVLTIIIGAPVVTLLSLGTTLSTWEARAGFAIRVGAVIWILTALSVFGYARWSDTDADTDTNGTDTDAVSPPLASSRTHTKTRSDQDQDRDSHANTDTGASQTTQQSSDATRTADAEETS</sequence>
<protein>
    <recommendedName>
        <fullName evidence="5">Peptidoglycan-binding protein</fullName>
    </recommendedName>
</protein>
<gene>
    <name evidence="3" type="ORF">J07HQW1_02670</name>
</gene>
<feature type="compositionally biased region" description="Basic and acidic residues" evidence="1">
    <location>
        <begin position="103"/>
        <end position="115"/>
    </location>
</feature>
<accession>U1N7E9</accession>
<evidence type="ECO:0000313" key="3">
    <source>
        <dbReference type="EMBL" id="ERG92625.1"/>
    </source>
</evidence>
<dbReference type="Proteomes" id="UP000030649">
    <property type="component" value="Unassembled WGS sequence"/>
</dbReference>
<keyword evidence="2" id="KW-0812">Transmembrane</keyword>
<evidence type="ECO:0000256" key="2">
    <source>
        <dbReference type="SAM" id="Phobius"/>
    </source>
</evidence>